<name>A0A229SKB8_9PSEU</name>
<reference evidence="3" key="1">
    <citation type="submission" date="2017-07" db="EMBL/GenBank/DDBJ databases">
        <title>Comparative genome mining reveals phylogenetic distribution patterns of secondary metabolites in Amycolatopsis.</title>
        <authorList>
            <person name="Adamek M."/>
            <person name="Alanjary M."/>
            <person name="Sales-Ortells H."/>
            <person name="Goodfellow M."/>
            <person name="Bull A.T."/>
            <person name="Kalinowski J."/>
            <person name="Ziemert N."/>
        </authorList>
    </citation>
    <scope>NUCLEOTIDE SEQUENCE [LARGE SCALE GENOMIC DNA]</scope>
    <source>
        <strain evidence="3">H5</strain>
    </source>
</reference>
<evidence type="ECO:0000313" key="2">
    <source>
        <dbReference type="EMBL" id="OXM59174.1"/>
    </source>
</evidence>
<evidence type="ECO:0000313" key="3">
    <source>
        <dbReference type="Proteomes" id="UP000215199"/>
    </source>
</evidence>
<dbReference type="Proteomes" id="UP000215199">
    <property type="component" value="Unassembled WGS sequence"/>
</dbReference>
<dbReference type="InterPro" id="IPR011008">
    <property type="entry name" value="Dimeric_a/b-barrel"/>
</dbReference>
<dbReference type="OrthoDB" id="5080511at2"/>
<dbReference type="PROSITE" id="PS51725">
    <property type="entry name" value="ABM"/>
    <property type="match status" value="1"/>
</dbReference>
<evidence type="ECO:0000259" key="1">
    <source>
        <dbReference type="PROSITE" id="PS51725"/>
    </source>
</evidence>
<dbReference type="Gene3D" id="3.30.70.100">
    <property type="match status" value="1"/>
</dbReference>
<dbReference type="Pfam" id="PF03992">
    <property type="entry name" value="ABM"/>
    <property type="match status" value="1"/>
</dbReference>
<gene>
    <name evidence="2" type="ORF">CF165_49090</name>
</gene>
<comment type="caution">
    <text evidence="2">The sequence shown here is derived from an EMBL/GenBank/DDBJ whole genome shotgun (WGS) entry which is preliminary data.</text>
</comment>
<dbReference type="InterPro" id="IPR007138">
    <property type="entry name" value="ABM_dom"/>
</dbReference>
<dbReference type="SUPFAM" id="SSF54909">
    <property type="entry name" value="Dimeric alpha+beta barrel"/>
    <property type="match status" value="1"/>
</dbReference>
<feature type="domain" description="ABM" evidence="1">
    <location>
        <begin position="27"/>
        <end position="116"/>
    </location>
</feature>
<dbReference type="RefSeq" id="WP_093954470.1">
    <property type="nucleotide sequence ID" value="NZ_NMUL01000092.1"/>
</dbReference>
<dbReference type="AlphaFoldDB" id="A0A229SKB8"/>
<dbReference type="EMBL" id="NMUL01000092">
    <property type="protein sequence ID" value="OXM59174.1"/>
    <property type="molecule type" value="Genomic_DNA"/>
</dbReference>
<sequence>MSDQNDVTDAQQRATELWTTTQPGVPLFMNVTLTIQPERREEFLTVLREVLPAARAEPNCSYLHVGQSMTDPDVFVLSEGWHDLAEYRDVVLPKPYFQTYLKISESTYARPRIVVPLTSVEPM</sequence>
<accession>A0A229SKB8</accession>
<keyword evidence="3" id="KW-1185">Reference proteome</keyword>
<proteinExistence type="predicted"/>
<organism evidence="2 3">
    <name type="scientific">Amycolatopsis vastitatis</name>
    <dbReference type="NCBI Taxonomy" id="1905142"/>
    <lineage>
        <taxon>Bacteria</taxon>
        <taxon>Bacillati</taxon>
        <taxon>Actinomycetota</taxon>
        <taxon>Actinomycetes</taxon>
        <taxon>Pseudonocardiales</taxon>
        <taxon>Pseudonocardiaceae</taxon>
        <taxon>Amycolatopsis</taxon>
    </lineage>
</organism>
<protein>
    <recommendedName>
        <fullName evidence="1">ABM domain-containing protein</fullName>
    </recommendedName>
</protein>